<name>B2W4B8_PYRTR</name>
<dbReference type="EMBL" id="DS231618">
    <property type="protein sequence ID" value="EDU47375.1"/>
    <property type="molecule type" value="Genomic_DNA"/>
</dbReference>
<sequence length="95" mass="10710">MSRIIFGDHSPRILETREKTQYFGFRYGVLSSSCKWRCNGEMGAEGHADRIKSPCTDKVWTGSKQKAPVPWADCYFLGTLAITITSPMQVTDSFL</sequence>
<dbReference type="Proteomes" id="UP000001471">
    <property type="component" value="Unassembled WGS sequence"/>
</dbReference>
<dbReference type="InParanoid" id="B2W4B8"/>
<dbReference type="AlphaFoldDB" id="B2W4B8"/>
<reference evidence="2" key="1">
    <citation type="journal article" date="2013" name="G3 (Bethesda)">
        <title>Comparative genomics of a plant-pathogenic fungus, Pyrenophora tritici-repentis, reveals transduplication and the impact of repeat elements on pathogenicity and population divergence.</title>
        <authorList>
            <person name="Manning V.A."/>
            <person name="Pandelova I."/>
            <person name="Dhillon B."/>
            <person name="Wilhelm L.J."/>
            <person name="Goodwin S.B."/>
            <person name="Berlin A.M."/>
            <person name="Figueroa M."/>
            <person name="Freitag M."/>
            <person name="Hane J.K."/>
            <person name="Henrissat B."/>
            <person name="Holman W.H."/>
            <person name="Kodira C.D."/>
            <person name="Martin J."/>
            <person name="Oliver R.P."/>
            <person name="Robbertse B."/>
            <person name="Schackwitz W."/>
            <person name="Schwartz D.C."/>
            <person name="Spatafora J.W."/>
            <person name="Turgeon B.G."/>
            <person name="Yandava C."/>
            <person name="Young S."/>
            <person name="Zhou S."/>
            <person name="Zeng Q."/>
            <person name="Grigoriev I.V."/>
            <person name="Ma L.-J."/>
            <person name="Ciuffetti L.M."/>
        </authorList>
    </citation>
    <scope>NUCLEOTIDE SEQUENCE [LARGE SCALE GENOMIC DNA]</scope>
    <source>
        <strain evidence="2">Pt-1C-BFP</strain>
    </source>
</reference>
<protein>
    <submittedName>
        <fullName evidence="1">Uncharacterized protein</fullName>
    </submittedName>
</protein>
<proteinExistence type="predicted"/>
<accession>B2W4B8</accession>
<dbReference type="HOGENOM" id="CLU_2373864_0_0_1"/>
<evidence type="ECO:0000313" key="2">
    <source>
        <dbReference type="Proteomes" id="UP000001471"/>
    </source>
</evidence>
<organism evidence="1 2">
    <name type="scientific">Pyrenophora tritici-repentis (strain Pt-1C-BFP)</name>
    <name type="common">Wheat tan spot fungus</name>
    <name type="synonym">Drechslera tritici-repentis</name>
    <dbReference type="NCBI Taxonomy" id="426418"/>
    <lineage>
        <taxon>Eukaryota</taxon>
        <taxon>Fungi</taxon>
        <taxon>Dikarya</taxon>
        <taxon>Ascomycota</taxon>
        <taxon>Pezizomycotina</taxon>
        <taxon>Dothideomycetes</taxon>
        <taxon>Pleosporomycetidae</taxon>
        <taxon>Pleosporales</taxon>
        <taxon>Pleosporineae</taxon>
        <taxon>Pleosporaceae</taxon>
        <taxon>Pyrenophora</taxon>
    </lineage>
</organism>
<evidence type="ECO:0000313" key="1">
    <source>
        <dbReference type="EMBL" id="EDU47375.1"/>
    </source>
</evidence>
<gene>
    <name evidence="1" type="ORF">PTRG_04468</name>
</gene>